<evidence type="ECO:0000256" key="2">
    <source>
        <dbReference type="ARBA" id="ARBA00004718"/>
    </source>
</evidence>
<evidence type="ECO:0000256" key="6">
    <source>
        <dbReference type="ARBA" id="ARBA00044354"/>
    </source>
</evidence>
<dbReference type="InterPro" id="IPR000594">
    <property type="entry name" value="ThiF_NAD_FAD-bd"/>
</dbReference>
<organism evidence="8 9">
    <name type="scientific">Malassezia brasiliensis</name>
    <dbReference type="NCBI Taxonomy" id="1821822"/>
    <lineage>
        <taxon>Eukaryota</taxon>
        <taxon>Fungi</taxon>
        <taxon>Dikarya</taxon>
        <taxon>Basidiomycota</taxon>
        <taxon>Ustilaginomycotina</taxon>
        <taxon>Malasseziomycetes</taxon>
        <taxon>Malasseziales</taxon>
        <taxon>Malasseziaceae</taxon>
        <taxon>Malassezia</taxon>
    </lineage>
</organism>
<evidence type="ECO:0000259" key="7">
    <source>
        <dbReference type="Pfam" id="PF00899"/>
    </source>
</evidence>
<dbReference type="GO" id="GO:0019948">
    <property type="term" value="F:SUMO activating enzyme activity"/>
    <property type="evidence" value="ECO:0007669"/>
    <property type="project" value="TreeGrafter"/>
</dbReference>
<evidence type="ECO:0000313" key="8">
    <source>
        <dbReference type="EMBL" id="WFC96045.1"/>
    </source>
</evidence>
<dbReference type="SUPFAM" id="SSF69572">
    <property type="entry name" value="Activating enzymes of the ubiquitin-like proteins"/>
    <property type="match status" value="1"/>
</dbReference>
<dbReference type="GO" id="GO:0016925">
    <property type="term" value="P:protein sumoylation"/>
    <property type="evidence" value="ECO:0007669"/>
    <property type="project" value="TreeGrafter"/>
</dbReference>
<evidence type="ECO:0000256" key="5">
    <source>
        <dbReference type="ARBA" id="ARBA00023242"/>
    </source>
</evidence>
<accession>A0AAF0IQE8</accession>
<dbReference type="PANTHER" id="PTHR10953:SF162">
    <property type="entry name" value="SUMO-ACTIVATING ENZYME SUBUNIT 1"/>
    <property type="match status" value="1"/>
</dbReference>
<dbReference type="InterPro" id="IPR035985">
    <property type="entry name" value="Ubiquitin-activating_enz"/>
</dbReference>
<dbReference type="GO" id="GO:0004839">
    <property type="term" value="F:ubiquitin activating enzyme activity"/>
    <property type="evidence" value="ECO:0007669"/>
    <property type="project" value="UniProtKB-EC"/>
</dbReference>
<dbReference type="Gene3D" id="3.40.50.720">
    <property type="entry name" value="NAD(P)-binding Rossmann-like Domain"/>
    <property type="match status" value="1"/>
</dbReference>
<gene>
    <name evidence="8" type="primary">AOS1</name>
    <name evidence="8" type="ORF">MBRA1_002701</name>
</gene>
<evidence type="ECO:0000256" key="4">
    <source>
        <dbReference type="ARBA" id="ARBA00022786"/>
    </source>
</evidence>
<dbReference type="InterPro" id="IPR045886">
    <property type="entry name" value="ThiF/MoeB/HesA"/>
</dbReference>
<keyword evidence="8" id="KW-0436">Ligase</keyword>
<evidence type="ECO:0000313" key="9">
    <source>
        <dbReference type="Proteomes" id="UP001216638"/>
    </source>
</evidence>
<dbReference type="Proteomes" id="UP001216638">
    <property type="component" value="Chromosome 3"/>
</dbReference>
<dbReference type="Pfam" id="PF00899">
    <property type="entry name" value="ThiF"/>
    <property type="match status" value="1"/>
</dbReference>
<keyword evidence="9" id="KW-1185">Reference proteome</keyword>
<dbReference type="PANTHER" id="PTHR10953">
    <property type="entry name" value="UBIQUITIN-ACTIVATING ENZYME E1"/>
    <property type="match status" value="1"/>
</dbReference>
<comment type="similarity">
    <text evidence="3">Belongs to the ubiquitin-activating E1 family.</text>
</comment>
<comment type="pathway">
    <text evidence="2">Protein modification; protein sumoylation.</text>
</comment>
<name>A0AAF0IQE8_9BASI</name>
<evidence type="ECO:0000256" key="3">
    <source>
        <dbReference type="ARBA" id="ARBA00005673"/>
    </source>
</evidence>
<dbReference type="InterPro" id="IPR000011">
    <property type="entry name" value="UBQ/SUMO-activ_enz_E1-like"/>
</dbReference>
<reference evidence="8" key="1">
    <citation type="submission" date="2023-03" db="EMBL/GenBank/DDBJ databases">
        <title>Mating type loci evolution in Malassezia.</title>
        <authorList>
            <person name="Coelho M.A."/>
        </authorList>
    </citation>
    <scope>NUCLEOTIDE SEQUENCE</scope>
    <source>
        <strain evidence="8">CBS 14135</strain>
    </source>
</reference>
<sequence>MPDGAPRGVTEDEAALYDRQIRLWGLEAQNRMRSAHVVVLGLTGVATELIKNIVLSGVGRLTVVDDADVRADDLNAGFFFRDADIGAPRIGAAPLQRIQQLNPLVDVRGVRTLDAVDGNMDALVACRGTRAALEAHNDAARAAHALFYATAAHGWGGFVFSDLGDDYTYVATRAAPGAAERTAAAFVQAFRAATPAALAAALEREADALLAARGVDEALVFARQRVDRAAFFAAFARAVWPAVAHGSDAALPTTSAVLGGLVAQDLLNALGRREAPLVNWLLLDTATGSAPVCAVGAPAARALGGGL</sequence>
<dbReference type="PRINTS" id="PR01849">
    <property type="entry name" value="UBIQUITINACT"/>
</dbReference>
<evidence type="ECO:0000256" key="1">
    <source>
        <dbReference type="ARBA" id="ARBA00004123"/>
    </source>
</evidence>
<protein>
    <recommendedName>
        <fullName evidence="6">Ubiquitin-like 1-activating enzyme E1A</fullName>
    </recommendedName>
</protein>
<dbReference type="GO" id="GO:0031510">
    <property type="term" value="C:SUMO activating enzyme complex"/>
    <property type="evidence" value="ECO:0007669"/>
    <property type="project" value="TreeGrafter"/>
</dbReference>
<comment type="subcellular location">
    <subcellularLocation>
        <location evidence="1">Nucleus</location>
    </subcellularLocation>
</comment>
<dbReference type="EMBL" id="CP119953">
    <property type="protein sequence ID" value="WFC96045.1"/>
    <property type="molecule type" value="Genomic_DNA"/>
</dbReference>
<dbReference type="GO" id="GO:0005737">
    <property type="term" value="C:cytoplasm"/>
    <property type="evidence" value="ECO:0007669"/>
    <property type="project" value="TreeGrafter"/>
</dbReference>
<dbReference type="AlphaFoldDB" id="A0AAF0IQE8"/>
<keyword evidence="4" id="KW-0833">Ubl conjugation pathway</keyword>
<proteinExistence type="inferred from homology"/>
<keyword evidence="5" id="KW-0539">Nucleus</keyword>
<feature type="domain" description="THIF-type NAD/FAD binding fold" evidence="7">
    <location>
        <begin position="17"/>
        <end position="285"/>
    </location>
</feature>